<comment type="subcellular location">
    <subcellularLocation>
        <location evidence="1">Cell envelope</location>
    </subcellularLocation>
</comment>
<feature type="transmembrane region" description="Helical" evidence="6">
    <location>
        <begin position="187"/>
        <end position="209"/>
    </location>
</feature>
<dbReference type="GO" id="GO:0006825">
    <property type="term" value="P:copper ion transport"/>
    <property type="evidence" value="ECO:0007669"/>
    <property type="project" value="InterPro"/>
</dbReference>
<dbReference type="InterPro" id="IPR014756">
    <property type="entry name" value="Ig_E-set"/>
</dbReference>
<dbReference type="GO" id="GO:0046688">
    <property type="term" value="P:response to copper ion"/>
    <property type="evidence" value="ECO:0007669"/>
    <property type="project" value="InterPro"/>
</dbReference>
<comment type="caution">
    <text evidence="9">The sequence shown here is derived from an EMBL/GenBank/DDBJ whole genome shotgun (WGS) entry which is preliminary data.</text>
</comment>
<protein>
    <recommendedName>
        <fullName evidence="8">CopC domain-containing protein</fullName>
    </recommendedName>
</protein>
<keyword evidence="2" id="KW-0479">Metal-binding</keyword>
<evidence type="ECO:0000313" key="9">
    <source>
        <dbReference type="EMBL" id="ROR96921.1"/>
    </source>
</evidence>
<dbReference type="SUPFAM" id="SSF81296">
    <property type="entry name" value="E set domains"/>
    <property type="match status" value="1"/>
</dbReference>
<organism evidence="9 10">
    <name type="scientific">Salana multivorans</name>
    <dbReference type="NCBI Taxonomy" id="120377"/>
    <lineage>
        <taxon>Bacteria</taxon>
        <taxon>Bacillati</taxon>
        <taxon>Actinomycetota</taxon>
        <taxon>Actinomycetes</taxon>
        <taxon>Micrococcales</taxon>
        <taxon>Beutenbergiaceae</taxon>
        <taxon>Salana</taxon>
    </lineage>
</organism>
<dbReference type="Proteomes" id="UP000275356">
    <property type="component" value="Unassembled WGS sequence"/>
</dbReference>
<evidence type="ECO:0000313" key="10">
    <source>
        <dbReference type="Proteomes" id="UP000275356"/>
    </source>
</evidence>
<feature type="compositionally biased region" description="Low complexity" evidence="5">
    <location>
        <begin position="135"/>
        <end position="186"/>
    </location>
</feature>
<evidence type="ECO:0000256" key="5">
    <source>
        <dbReference type="SAM" id="MobiDB-lite"/>
    </source>
</evidence>
<dbReference type="InterPro" id="IPR014755">
    <property type="entry name" value="Cu-Rt/internalin_Ig-like"/>
</dbReference>
<keyword evidence="3 7" id="KW-0732">Signal</keyword>
<proteinExistence type="predicted"/>
<dbReference type="OrthoDB" id="5242236at2"/>
<keyword evidence="4" id="KW-0186">Copper</keyword>
<dbReference type="AlphaFoldDB" id="A0A3N2DAT4"/>
<evidence type="ECO:0000256" key="3">
    <source>
        <dbReference type="ARBA" id="ARBA00022729"/>
    </source>
</evidence>
<dbReference type="PANTHER" id="PTHR34820">
    <property type="entry name" value="INNER MEMBRANE PROTEIN YEBZ"/>
    <property type="match status" value="1"/>
</dbReference>
<feature type="signal peptide" evidence="7">
    <location>
        <begin position="1"/>
        <end position="27"/>
    </location>
</feature>
<keyword evidence="6" id="KW-1133">Transmembrane helix</keyword>
<evidence type="ECO:0000256" key="1">
    <source>
        <dbReference type="ARBA" id="ARBA00004196"/>
    </source>
</evidence>
<dbReference type="PANTHER" id="PTHR34820:SF4">
    <property type="entry name" value="INNER MEMBRANE PROTEIN YEBZ"/>
    <property type="match status" value="1"/>
</dbReference>
<gene>
    <name evidence="9" type="ORF">EDD28_1514</name>
</gene>
<reference evidence="9 10" key="1">
    <citation type="submission" date="2018-11" db="EMBL/GenBank/DDBJ databases">
        <title>Sequencing the genomes of 1000 actinobacteria strains.</title>
        <authorList>
            <person name="Klenk H.-P."/>
        </authorList>
    </citation>
    <scope>NUCLEOTIDE SEQUENCE [LARGE SCALE GENOMIC DNA]</scope>
    <source>
        <strain evidence="9 10">DSM 13521</strain>
    </source>
</reference>
<keyword evidence="6" id="KW-0472">Membrane</keyword>
<dbReference type="EMBL" id="RKHQ01000001">
    <property type="protein sequence ID" value="ROR96921.1"/>
    <property type="molecule type" value="Genomic_DNA"/>
</dbReference>
<dbReference type="GO" id="GO:0005886">
    <property type="term" value="C:plasma membrane"/>
    <property type="evidence" value="ECO:0007669"/>
    <property type="project" value="TreeGrafter"/>
</dbReference>
<keyword evidence="6" id="KW-0812">Transmembrane</keyword>
<evidence type="ECO:0000256" key="2">
    <source>
        <dbReference type="ARBA" id="ARBA00022723"/>
    </source>
</evidence>
<evidence type="ECO:0000256" key="4">
    <source>
        <dbReference type="ARBA" id="ARBA00023008"/>
    </source>
</evidence>
<dbReference type="GO" id="GO:0042597">
    <property type="term" value="C:periplasmic space"/>
    <property type="evidence" value="ECO:0007669"/>
    <property type="project" value="InterPro"/>
</dbReference>
<feature type="chain" id="PRO_5017942326" description="CopC domain-containing protein" evidence="7">
    <location>
        <begin position="28"/>
        <end position="231"/>
    </location>
</feature>
<evidence type="ECO:0000256" key="7">
    <source>
        <dbReference type="SAM" id="SignalP"/>
    </source>
</evidence>
<dbReference type="GO" id="GO:0030313">
    <property type="term" value="C:cell envelope"/>
    <property type="evidence" value="ECO:0007669"/>
    <property type="project" value="UniProtKB-SubCell"/>
</dbReference>
<evidence type="ECO:0000259" key="8">
    <source>
        <dbReference type="Pfam" id="PF04234"/>
    </source>
</evidence>
<dbReference type="InterPro" id="IPR032694">
    <property type="entry name" value="CopC/D"/>
</dbReference>
<keyword evidence="10" id="KW-1185">Reference proteome</keyword>
<evidence type="ECO:0000256" key="6">
    <source>
        <dbReference type="SAM" id="Phobius"/>
    </source>
</evidence>
<feature type="region of interest" description="Disordered" evidence="5">
    <location>
        <begin position="123"/>
        <end position="186"/>
    </location>
</feature>
<dbReference type="Gene3D" id="2.60.40.1220">
    <property type="match status" value="1"/>
</dbReference>
<dbReference type="Pfam" id="PF04234">
    <property type="entry name" value="CopC"/>
    <property type="match status" value="1"/>
</dbReference>
<dbReference type="GO" id="GO:0005507">
    <property type="term" value="F:copper ion binding"/>
    <property type="evidence" value="ECO:0007669"/>
    <property type="project" value="InterPro"/>
</dbReference>
<feature type="domain" description="CopC" evidence="8">
    <location>
        <begin position="28"/>
        <end position="120"/>
    </location>
</feature>
<dbReference type="RefSeq" id="WP_123739035.1">
    <property type="nucleotide sequence ID" value="NZ_RKHQ01000001.1"/>
</dbReference>
<sequence length="231" mass="23111">MSPRARLVGALAPLLLLLGWVAAPASAHDTLLASTPVDGGVVDRIPTEVVLEMSATAMELGTEVQVLDPAGTNVVTGDPIIDDRFVSTPVAIASAGDYSVVWHVTSSDGHPIEGTFSFTVPESVIPVEPTPTPSETPSAQESATPSETASAAPSTAAPSTAEASTTATEASAAPSPSESSPSDSGSGAPVALIVILVAVVAVLASLWWLRARRGAAAGDAWPTDAGGTPRG</sequence>
<name>A0A3N2DAT4_9MICO</name>
<dbReference type="InterPro" id="IPR007348">
    <property type="entry name" value="CopC_dom"/>
</dbReference>
<accession>A0A3N2DAT4</accession>